<organism evidence="3 4">
    <name type="scientific">Micromonospora viridifaciens</name>
    <dbReference type="NCBI Taxonomy" id="1881"/>
    <lineage>
        <taxon>Bacteria</taxon>
        <taxon>Bacillati</taxon>
        <taxon>Actinomycetota</taxon>
        <taxon>Actinomycetes</taxon>
        <taxon>Micromonosporales</taxon>
        <taxon>Micromonosporaceae</taxon>
        <taxon>Micromonospora</taxon>
    </lineage>
</organism>
<dbReference type="PROSITE" id="PS51257">
    <property type="entry name" value="PROKAR_LIPOPROTEIN"/>
    <property type="match status" value="1"/>
</dbReference>
<protein>
    <submittedName>
        <fullName evidence="3">Peptide/nickel transport system substrate-binding protein</fullName>
    </submittedName>
</protein>
<dbReference type="SUPFAM" id="SSF53850">
    <property type="entry name" value="Periplasmic binding protein-like II"/>
    <property type="match status" value="1"/>
</dbReference>
<dbReference type="GO" id="GO:0043190">
    <property type="term" value="C:ATP-binding cassette (ABC) transporter complex"/>
    <property type="evidence" value="ECO:0007669"/>
    <property type="project" value="InterPro"/>
</dbReference>
<dbReference type="GO" id="GO:1904680">
    <property type="term" value="F:peptide transmembrane transporter activity"/>
    <property type="evidence" value="ECO:0007669"/>
    <property type="project" value="TreeGrafter"/>
</dbReference>
<keyword evidence="1" id="KW-0732">Signal</keyword>
<evidence type="ECO:0000313" key="3">
    <source>
        <dbReference type="EMBL" id="SCE96149.1"/>
    </source>
</evidence>
<gene>
    <name evidence="3" type="ORF">GA0074695_2484</name>
</gene>
<dbReference type="PANTHER" id="PTHR30290">
    <property type="entry name" value="PERIPLASMIC BINDING COMPONENT OF ABC TRANSPORTER"/>
    <property type="match status" value="1"/>
</dbReference>
<dbReference type="GO" id="GO:0042597">
    <property type="term" value="C:periplasmic space"/>
    <property type="evidence" value="ECO:0007669"/>
    <property type="project" value="UniProtKB-ARBA"/>
</dbReference>
<dbReference type="Pfam" id="PF00496">
    <property type="entry name" value="SBP_bac_5"/>
    <property type="match status" value="1"/>
</dbReference>
<dbReference type="EMBL" id="LT607411">
    <property type="protein sequence ID" value="SCE96149.1"/>
    <property type="molecule type" value="Genomic_DNA"/>
</dbReference>
<dbReference type="InterPro" id="IPR039424">
    <property type="entry name" value="SBP_5"/>
</dbReference>
<dbReference type="RefSeq" id="WP_089009928.1">
    <property type="nucleotide sequence ID" value="NZ_LT607411.1"/>
</dbReference>
<dbReference type="CDD" id="cd08503">
    <property type="entry name" value="PBP2_NikA_DppA_OppA_like_17"/>
    <property type="match status" value="1"/>
</dbReference>
<dbReference type="PIRSF" id="PIRSF002741">
    <property type="entry name" value="MppA"/>
    <property type="match status" value="1"/>
</dbReference>
<evidence type="ECO:0000256" key="1">
    <source>
        <dbReference type="SAM" id="SignalP"/>
    </source>
</evidence>
<sequence>MATPLRRRRAGVLTVLALLATVAGCGGTAAPATTSSGDTLRYVSIGSPATASNDPHGGLANESDALRFALTYDVLTGQGSDGRTQPRLAESWQPDPTLTRWRFTLRRNAGFSDGRPVRAADVLYSLRRIERKAAENYGRLAAFDLAASRVVDEHTVEIVSRQPFADVPRALESVTFVVPEGSDDYTTPVPGSGPFRLLSSDAQTAVLERHDRWWGPTPPLRRIEVRAVADPQARAQAVLSGQADVAASIAPTAAKQAEGRGDLTLVRRPAVTMYPFVMRTDRKPFNDPRVREAVKLAADRPALVQAAFLGYGQVGDDVLAPADPSAPAGLAPRQRDVARAKHLLAEAGYGNGLTVTLHTTTSYPGMDTAATLFARQLAEAGITAQVKLNPPDTYFTNVWAKQDFYTGYFGGIPFFDVARVALLSTSPTNETAWKRPVFDTALNAALANPDEAARNRALGELQRQVRDEGGYVVWGTGDGLDLTRKGVQGLPTGPGFARLFIDQVRIGG</sequence>
<proteinExistence type="predicted"/>
<dbReference type="InterPro" id="IPR030678">
    <property type="entry name" value="Peptide/Ni-bd"/>
</dbReference>
<evidence type="ECO:0000259" key="2">
    <source>
        <dbReference type="Pfam" id="PF00496"/>
    </source>
</evidence>
<feature type="domain" description="Solute-binding protein family 5" evidence="2">
    <location>
        <begin position="85"/>
        <end position="411"/>
    </location>
</feature>
<evidence type="ECO:0000313" key="4">
    <source>
        <dbReference type="Proteomes" id="UP000198242"/>
    </source>
</evidence>
<dbReference type="AlphaFoldDB" id="A0A1C4WJ05"/>
<name>A0A1C4WJ05_MICVI</name>
<dbReference type="GO" id="GO:0015833">
    <property type="term" value="P:peptide transport"/>
    <property type="evidence" value="ECO:0007669"/>
    <property type="project" value="TreeGrafter"/>
</dbReference>
<reference evidence="4" key="1">
    <citation type="submission" date="2016-06" db="EMBL/GenBank/DDBJ databases">
        <authorList>
            <person name="Varghese N."/>
            <person name="Submissions Spin"/>
        </authorList>
    </citation>
    <scope>NUCLEOTIDE SEQUENCE [LARGE SCALE GENOMIC DNA]</scope>
    <source>
        <strain evidence="4">DSM 43909</strain>
    </source>
</reference>
<dbReference type="Proteomes" id="UP000198242">
    <property type="component" value="Chromosome I"/>
</dbReference>
<keyword evidence="4" id="KW-1185">Reference proteome</keyword>
<feature type="signal peptide" evidence="1">
    <location>
        <begin position="1"/>
        <end position="25"/>
    </location>
</feature>
<dbReference type="Gene3D" id="3.40.190.10">
    <property type="entry name" value="Periplasmic binding protein-like II"/>
    <property type="match status" value="1"/>
</dbReference>
<dbReference type="InterPro" id="IPR000914">
    <property type="entry name" value="SBP_5_dom"/>
</dbReference>
<accession>A0A1C4WJ05</accession>
<dbReference type="Gene3D" id="3.10.105.10">
    <property type="entry name" value="Dipeptide-binding Protein, Domain 3"/>
    <property type="match status" value="1"/>
</dbReference>
<feature type="chain" id="PRO_5039141593" evidence="1">
    <location>
        <begin position="26"/>
        <end position="508"/>
    </location>
</feature>
<dbReference type="OrthoDB" id="9046151at2"/>